<evidence type="ECO:0000313" key="3">
    <source>
        <dbReference type="Proteomes" id="UP000481858"/>
    </source>
</evidence>
<sequence length="747" mass="85907">MSITNESPQVRLRNLSVAIERLEEVFDSGFSQWGQLNIPSAAHYFQLSYAEIIRILNLITEEDWKKDADPELKPKFRIIFKRCVGLLSRSFDHTKEAGVSLWPVHKELLSDVRRLCERRDINGTNGLGLHVIKMYQQLYDTWPPAREAWTACGTDLQPDAGFDLIFDEFLDLENRRQKTQGDYESYARSSWNLLQEACSALHIPQNQLIPGDDFFNNDTRPTYVDYPCNSEEFLYGKENRPGILSVKSSLGAPLTINEQSKIENATKKHNAKPPLQPSKTVPAELVYSMTQDNAVADIEDTLRDIQVSGLDEMHIARPAAERLITPTCENRKEILVLYKDDLCHIIEDIYTKKFKMPLDRETVPFSPDKREHWLKLAADEITTARGLIKANINRPGSPAEDKKLRLAAYRLKLSRALYVFGLLSGESDASPAQVKKALLERLDDWITYEQVWNTGDSHILERVHLSQEASSIVQQHIKTRKANIAQWGEMRDKLRKSPSHIYVTSNKTNKAQGQAGEDVSPVLTEEQIKTAHLLLDSVLNPKLPSASDYVLDIREERRRREWFQKRAHARLTGGPIPERTHKKVVNPFTAGGPPGWQNLRRETRWERLGLLNLPRQSPLSWHRERFREELAELREAKKPLEKLSEASDVFFALSRAKYDGFPISDMPAFRARHTAIYGYMLAKYTSRWAFYRVLAFLCRAPSRSTMREVVNPSKDTKLAVVARRHNIDPEKFTSIGRRLRRVWPLPP</sequence>
<dbReference type="InParanoid" id="A0A7C8N4I8"/>
<evidence type="ECO:0000256" key="1">
    <source>
        <dbReference type="SAM" id="MobiDB-lite"/>
    </source>
</evidence>
<proteinExistence type="predicted"/>
<dbReference type="EMBL" id="WUBL01000090">
    <property type="protein sequence ID" value="KAF2966397.1"/>
    <property type="molecule type" value="Genomic_DNA"/>
</dbReference>
<feature type="region of interest" description="Disordered" evidence="1">
    <location>
        <begin position="573"/>
        <end position="593"/>
    </location>
</feature>
<gene>
    <name evidence="2" type="ORF">GQX73_g7181</name>
</gene>
<dbReference type="AlphaFoldDB" id="A0A7C8N4I8"/>
<dbReference type="Proteomes" id="UP000481858">
    <property type="component" value="Unassembled WGS sequence"/>
</dbReference>
<reference evidence="2 3" key="1">
    <citation type="submission" date="2019-12" db="EMBL/GenBank/DDBJ databases">
        <title>Draft genome sequence of the ascomycete Xylaria multiplex DSM 110363.</title>
        <authorList>
            <person name="Buettner E."/>
            <person name="Kellner H."/>
        </authorList>
    </citation>
    <scope>NUCLEOTIDE SEQUENCE [LARGE SCALE GENOMIC DNA]</scope>
    <source>
        <strain evidence="2 3">DSM 110363</strain>
    </source>
</reference>
<keyword evidence="3" id="KW-1185">Reference proteome</keyword>
<evidence type="ECO:0000313" key="2">
    <source>
        <dbReference type="EMBL" id="KAF2966397.1"/>
    </source>
</evidence>
<name>A0A7C8N4I8_9PEZI</name>
<protein>
    <submittedName>
        <fullName evidence="2">Uncharacterized protein</fullName>
    </submittedName>
</protein>
<organism evidence="2 3">
    <name type="scientific">Xylaria multiplex</name>
    <dbReference type="NCBI Taxonomy" id="323545"/>
    <lineage>
        <taxon>Eukaryota</taxon>
        <taxon>Fungi</taxon>
        <taxon>Dikarya</taxon>
        <taxon>Ascomycota</taxon>
        <taxon>Pezizomycotina</taxon>
        <taxon>Sordariomycetes</taxon>
        <taxon>Xylariomycetidae</taxon>
        <taxon>Xylariales</taxon>
        <taxon>Xylariaceae</taxon>
        <taxon>Xylaria</taxon>
    </lineage>
</organism>
<dbReference type="OrthoDB" id="4776590at2759"/>
<comment type="caution">
    <text evidence="2">The sequence shown here is derived from an EMBL/GenBank/DDBJ whole genome shotgun (WGS) entry which is preliminary data.</text>
</comment>
<accession>A0A7C8N4I8</accession>